<evidence type="ECO:0000313" key="5">
    <source>
        <dbReference type="EMBL" id="TVM32474.1"/>
    </source>
</evidence>
<dbReference type="GO" id="GO:0016740">
    <property type="term" value="F:transferase activity"/>
    <property type="evidence" value="ECO:0007669"/>
    <property type="project" value="UniProtKB-KW"/>
</dbReference>
<evidence type="ECO:0000259" key="3">
    <source>
        <dbReference type="PROSITE" id="PS51278"/>
    </source>
</evidence>
<dbReference type="PANTHER" id="PTHR11907">
    <property type="entry name" value="AMIDOPHOSPHORIBOSYLTRANSFERASE"/>
    <property type="match status" value="1"/>
</dbReference>
<dbReference type="EMBL" id="CP039543">
    <property type="protein sequence ID" value="QJT08690.1"/>
    <property type="molecule type" value="Genomic_DNA"/>
</dbReference>
<keyword evidence="7" id="KW-1185">Reference proteome</keyword>
<dbReference type="SUPFAM" id="SSF56235">
    <property type="entry name" value="N-terminal nucleophile aminohydrolases (Ntn hydrolases)"/>
    <property type="match status" value="1"/>
</dbReference>
<gene>
    <name evidence="5" type="ORF">DQK91_14440</name>
    <name evidence="4" type="ORF">E8L03_07020</name>
</gene>
<dbReference type="AlphaFoldDB" id="A0A6P1ZDE9"/>
<sequence length="298" mass="32767">MCGVAGIIAAGSQTLGTDLLDMLQLVQHRGLDATGVAIYEKRDHVKLRVAMPSPEFVGILRDLVSQHAREIEHKVYQGQGIFTFYEASLDIDAAEIPLLHTVVNAHPKLCVHSIGKSIAVYKDQGHAVDIRARHEIRPTAGTHGIGHVRLATESAEDINAAHPFVTPHYPELAIVHNGQFTNYFNMRRFLESKGTQFKTRNDSEMAAHYIGWQMGSQGLSLQDALAASLEDLDGIFTILASTPTELGFVKDRLAIKPLLLFEQDGVTLFGSEQISLTPIFDDVFADEMDPGTVNVWSL</sequence>
<dbReference type="Gene3D" id="3.60.20.10">
    <property type="entry name" value="Glutamine Phosphoribosylpyrophosphate, subunit 1, domain 1"/>
    <property type="match status" value="1"/>
</dbReference>
<dbReference type="Proteomes" id="UP000503251">
    <property type="component" value="Chromosome"/>
</dbReference>
<organism evidence="5 6">
    <name type="scientific">Oceanidesulfovibrio marinus</name>
    <dbReference type="NCBI Taxonomy" id="370038"/>
    <lineage>
        <taxon>Bacteria</taxon>
        <taxon>Pseudomonadati</taxon>
        <taxon>Thermodesulfobacteriota</taxon>
        <taxon>Desulfovibrionia</taxon>
        <taxon>Desulfovibrionales</taxon>
        <taxon>Desulfovibrionaceae</taxon>
        <taxon>Oceanidesulfovibrio</taxon>
    </lineage>
</organism>
<dbReference type="OrthoDB" id="9763290at2"/>
<dbReference type="InterPro" id="IPR029055">
    <property type="entry name" value="Ntn_hydrolases_N"/>
</dbReference>
<keyword evidence="2 5" id="KW-0315">Glutamine amidotransferase</keyword>
<evidence type="ECO:0000313" key="7">
    <source>
        <dbReference type="Proteomes" id="UP000503251"/>
    </source>
</evidence>
<evidence type="ECO:0000256" key="2">
    <source>
        <dbReference type="ARBA" id="ARBA00022962"/>
    </source>
</evidence>
<keyword evidence="1 5" id="KW-0808">Transferase</keyword>
<evidence type="ECO:0000256" key="1">
    <source>
        <dbReference type="ARBA" id="ARBA00022679"/>
    </source>
</evidence>
<reference evidence="5 6" key="1">
    <citation type="submission" date="2018-06" db="EMBL/GenBank/DDBJ databases">
        <title>Complete genome of Desulfovibrio marinus P48SEP.</title>
        <authorList>
            <person name="Crispim J.S."/>
            <person name="Vidigal P.M.P."/>
            <person name="Silva L.C.F."/>
            <person name="Araujo L.C."/>
            <person name="Laguardia C.N."/>
            <person name="Dias R.S."/>
            <person name="Sousa M.P."/>
            <person name="Paula S.O."/>
            <person name="Silva C."/>
        </authorList>
    </citation>
    <scope>NUCLEOTIDE SEQUENCE [LARGE SCALE GENOMIC DNA]</scope>
    <source>
        <strain evidence="5 6">P48SEP</strain>
    </source>
</reference>
<dbReference type="Pfam" id="PF13522">
    <property type="entry name" value="GATase_6"/>
    <property type="match status" value="1"/>
</dbReference>
<dbReference type="EMBL" id="QMIF01000010">
    <property type="protein sequence ID" value="TVM32474.1"/>
    <property type="molecule type" value="Genomic_DNA"/>
</dbReference>
<protein>
    <submittedName>
        <fullName evidence="5">Glutamine amidotransferase</fullName>
    </submittedName>
</protein>
<evidence type="ECO:0000313" key="6">
    <source>
        <dbReference type="Proteomes" id="UP000434052"/>
    </source>
</evidence>
<evidence type="ECO:0000313" key="4">
    <source>
        <dbReference type="EMBL" id="QJT08690.1"/>
    </source>
</evidence>
<dbReference type="Proteomes" id="UP000434052">
    <property type="component" value="Unassembled WGS sequence"/>
</dbReference>
<feature type="domain" description="Glutamine amidotransferase type-2" evidence="3">
    <location>
        <begin position="2"/>
        <end position="298"/>
    </location>
</feature>
<accession>A0A6P1ZDE9</accession>
<reference evidence="4 7" key="2">
    <citation type="submission" date="2019-04" db="EMBL/GenBank/DDBJ databases">
        <title>Isolation and culture of sulfate reducing bacteria from the cold seep of the South China Sea.</title>
        <authorList>
            <person name="Sun C."/>
            <person name="Liu R."/>
        </authorList>
    </citation>
    <scope>NUCLEOTIDE SEQUENCE [LARGE SCALE GENOMIC DNA]</scope>
    <source>
        <strain evidence="4 7">CS1</strain>
    </source>
</reference>
<dbReference type="InterPro" id="IPR017932">
    <property type="entry name" value="GATase_2_dom"/>
</dbReference>
<dbReference type="PROSITE" id="PS51278">
    <property type="entry name" value="GATASE_TYPE_2"/>
    <property type="match status" value="1"/>
</dbReference>
<proteinExistence type="predicted"/>
<name>A0A6P1ZDE9_9BACT</name>